<comment type="caution">
    <text evidence="1">The sequence shown here is derived from an EMBL/GenBank/DDBJ whole genome shotgun (WGS) entry which is preliminary data.</text>
</comment>
<dbReference type="AlphaFoldDB" id="A0A4R8A003"/>
<dbReference type="Proteomes" id="UP000295447">
    <property type="component" value="Unassembled WGS sequence"/>
</dbReference>
<protein>
    <submittedName>
        <fullName evidence="1">Uncharacterized protein</fullName>
    </submittedName>
</protein>
<name>A0A4R8A003_9ACTN</name>
<dbReference type="EMBL" id="SODF01000001">
    <property type="protein sequence ID" value="TDW23436.1"/>
    <property type="molecule type" value="Genomic_DNA"/>
</dbReference>
<proteinExistence type="predicted"/>
<sequence>MRSQGLRVGAGENRRLAAAYPFARSEGMSLGRRVREAGDPRRGCALTLTLC</sequence>
<keyword evidence="2" id="KW-1185">Reference proteome</keyword>
<accession>A0A4R8A003</accession>
<evidence type="ECO:0000313" key="1">
    <source>
        <dbReference type="EMBL" id="TDW23436.1"/>
    </source>
</evidence>
<organism evidence="1 2">
    <name type="scientific">Kribbella kalugense</name>
    <dbReference type="NCBI Taxonomy" id="2512221"/>
    <lineage>
        <taxon>Bacteria</taxon>
        <taxon>Bacillati</taxon>
        <taxon>Actinomycetota</taxon>
        <taxon>Actinomycetes</taxon>
        <taxon>Propionibacteriales</taxon>
        <taxon>Kribbellaceae</taxon>
        <taxon>Kribbella</taxon>
    </lineage>
</organism>
<evidence type="ECO:0000313" key="2">
    <source>
        <dbReference type="Proteomes" id="UP000295447"/>
    </source>
</evidence>
<gene>
    <name evidence="1" type="ORF">EV650_2290</name>
</gene>
<reference evidence="1 2" key="1">
    <citation type="submission" date="2019-03" db="EMBL/GenBank/DDBJ databases">
        <title>Genomic Encyclopedia of Type Strains, Phase III (KMG-III): the genomes of soil and plant-associated and newly described type strains.</title>
        <authorList>
            <person name="Whitman W."/>
        </authorList>
    </citation>
    <scope>NUCLEOTIDE SEQUENCE [LARGE SCALE GENOMIC DNA]</scope>
    <source>
        <strain evidence="1 2">VKM Ac-2570</strain>
    </source>
</reference>